<keyword evidence="8 12" id="KW-0496">Mitochondrion</keyword>
<keyword evidence="4 12" id="KW-0812">Transmembrane</keyword>
<keyword evidence="11" id="KW-0479">Metal-binding</keyword>
<dbReference type="CDD" id="cd03496">
    <property type="entry name" value="SQR_TypeC_CybS"/>
    <property type="match status" value="1"/>
</dbReference>
<keyword evidence="5 12" id="KW-0999">Mitochondrion inner membrane</keyword>
<dbReference type="GO" id="GO:0046872">
    <property type="term" value="F:metal ion binding"/>
    <property type="evidence" value="ECO:0007669"/>
    <property type="project" value="UniProtKB-KW"/>
</dbReference>
<comment type="caution">
    <text evidence="12">Lacks conserved residue(s) required for the propagation of feature annotation.</text>
</comment>
<evidence type="ECO:0000256" key="12">
    <source>
        <dbReference type="RuleBase" id="RU364031"/>
    </source>
</evidence>
<evidence type="ECO:0000256" key="8">
    <source>
        <dbReference type="ARBA" id="ARBA00023128"/>
    </source>
</evidence>
<organism evidence="13 14">
    <name type="scientific">Pseudovirgaria hyperparasitica</name>
    <dbReference type="NCBI Taxonomy" id="470096"/>
    <lineage>
        <taxon>Eukaryota</taxon>
        <taxon>Fungi</taxon>
        <taxon>Dikarya</taxon>
        <taxon>Ascomycota</taxon>
        <taxon>Pezizomycotina</taxon>
        <taxon>Dothideomycetes</taxon>
        <taxon>Dothideomycetes incertae sedis</taxon>
        <taxon>Acrospermales</taxon>
        <taxon>Acrospermaceae</taxon>
        <taxon>Pseudovirgaria</taxon>
    </lineage>
</organism>
<dbReference type="Gene3D" id="1.20.1300.10">
    <property type="entry name" value="Fumarate reductase/succinate dehydrogenase, transmembrane subunit"/>
    <property type="match status" value="1"/>
</dbReference>
<evidence type="ECO:0000256" key="4">
    <source>
        <dbReference type="ARBA" id="ARBA00022692"/>
    </source>
</evidence>
<dbReference type="Pfam" id="PF05328">
    <property type="entry name" value="CybS"/>
    <property type="match status" value="1"/>
</dbReference>
<gene>
    <name evidence="13" type="ORF">EJ05DRAFT_480664</name>
</gene>
<evidence type="ECO:0000256" key="5">
    <source>
        <dbReference type="ARBA" id="ARBA00022792"/>
    </source>
</evidence>
<dbReference type="GO" id="GO:0098796">
    <property type="term" value="C:membrane protein complex"/>
    <property type="evidence" value="ECO:0007669"/>
    <property type="project" value="UniProtKB-ARBA"/>
</dbReference>
<keyword evidence="3" id="KW-0813">Transport</keyword>
<dbReference type="GO" id="GO:0020037">
    <property type="term" value="F:heme binding"/>
    <property type="evidence" value="ECO:0007669"/>
    <property type="project" value="TreeGrafter"/>
</dbReference>
<feature type="binding site" evidence="10">
    <location>
        <position position="142"/>
    </location>
    <ligand>
        <name>a ubiquinone</name>
        <dbReference type="ChEBI" id="CHEBI:16389"/>
        <note>ligand shared with IP/SDHB</note>
    </ligand>
</feature>
<feature type="transmembrane region" description="Helical" evidence="12">
    <location>
        <begin position="154"/>
        <end position="171"/>
    </location>
</feature>
<evidence type="ECO:0000313" key="13">
    <source>
        <dbReference type="EMBL" id="KAF2753152.1"/>
    </source>
</evidence>
<reference evidence="13" key="1">
    <citation type="journal article" date="2020" name="Stud. Mycol.">
        <title>101 Dothideomycetes genomes: a test case for predicting lifestyles and emergence of pathogens.</title>
        <authorList>
            <person name="Haridas S."/>
            <person name="Albert R."/>
            <person name="Binder M."/>
            <person name="Bloem J."/>
            <person name="Labutti K."/>
            <person name="Salamov A."/>
            <person name="Andreopoulos B."/>
            <person name="Baker S."/>
            <person name="Barry K."/>
            <person name="Bills G."/>
            <person name="Bluhm B."/>
            <person name="Cannon C."/>
            <person name="Castanera R."/>
            <person name="Culley D."/>
            <person name="Daum C."/>
            <person name="Ezra D."/>
            <person name="Gonzalez J."/>
            <person name="Henrissat B."/>
            <person name="Kuo A."/>
            <person name="Liang C."/>
            <person name="Lipzen A."/>
            <person name="Lutzoni F."/>
            <person name="Magnuson J."/>
            <person name="Mondo S."/>
            <person name="Nolan M."/>
            <person name="Ohm R."/>
            <person name="Pangilinan J."/>
            <person name="Park H.-J."/>
            <person name="Ramirez L."/>
            <person name="Alfaro M."/>
            <person name="Sun H."/>
            <person name="Tritt A."/>
            <person name="Yoshinaga Y."/>
            <person name="Zwiers L.-H."/>
            <person name="Turgeon B."/>
            <person name="Goodwin S."/>
            <person name="Spatafora J."/>
            <person name="Crous P."/>
            <person name="Grigoriev I."/>
        </authorList>
    </citation>
    <scope>NUCLEOTIDE SEQUENCE</scope>
    <source>
        <strain evidence="13">CBS 121739</strain>
    </source>
</reference>
<dbReference type="PANTHER" id="PTHR13337">
    <property type="entry name" value="SUCCINATE DEHYDROGENASE"/>
    <property type="match status" value="1"/>
</dbReference>
<dbReference type="GO" id="GO:0048039">
    <property type="term" value="F:ubiquinone binding"/>
    <property type="evidence" value="ECO:0007669"/>
    <property type="project" value="TreeGrafter"/>
</dbReference>
<keyword evidence="11" id="KW-0408">Iron</keyword>
<evidence type="ECO:0000256" key="7">
    <source>
        <dbReference type="ARBA" id="ARBA00022989"/>
    </source>
</evidence>
<dbReference type="PANTHER" id="PTHR13337:SF2">
    <property type="entry name" value="SUCCINATE DEHYDROGENASE [UBIQUINONE] CYTOCHROME B SMALL SUBUNIT, MITOCHONDRIAL"/>
    <property type="match status" value="1"/>
</dbReference>
<comment type="similarity">
    <text evidence="2 12">Belongs to the CybS family.</text>
</comment>
<dbReference type="FunFam" id="1.20.1300.10:FF:000007">
    <property type="entry name" value="Succinate dehydrogenase [ubiquinone] cytochrome b small subunit"/>
    <property type="match status" value="1"/>
</dbReference>
<accession>A0A6A6VRC9</accession>
<evidence type="ECO:0000256" key="3">
    <source>
        <dbReference type="ARBA" id="ARBA00022448"/>
    </source>
</evidence>
<dbReference type="InterPro" id="IPR007992">
    <property type="entry name" value="CybS"/>
</dbReference>
<dbReference type="OrthoDB" id="18577at2759"/>
<dbReference type="SUPFAM" id="SSF81343">
    <property type="entry name" value="Fumarate reductase respiratory complex transmembrane subunits"/>
    <property type="match status" value="1"/>
</dbReference>
<keyword evidence="7 12" id="KW-1133">Transmembrane helix</keyword>
<evidence type="ECO:0000256" key="9">
    <source>
        <dbReference type="ARBA" id="ARBA00023136"/>
    </source>
</evidence>
<dbReference type="Proteomes" id="UP000799437">
    <property type="component" value="Unassembled WGS sequence"/>
</dbReference>
<keyword evidence="6 12" id="KW-0809">Transit peptide</keyword>
<dbReference type="AlphaFoldDB" id="A0A6A6VRC9"/>
<dbReference type="GO" id="GO:0006099">
    <property type="term" value="P:tricarboxylic acid cycle"/>
    <property type="evidence" value="ECO:0007669"/>
    <property type="project" value="TreeGrafter"/>
</dbReference>
<dbReference type="GeneID" id="54485960"/>
<protein>
    <recommendedName>
        <fullName evidence="12">Succinate dehydrogenase [ubiquinone] cytochrome b small subunit</fullName>
    </recommendedName>
</protein>
<evidence type="ECO:0000256" key="11">
    <source>
        <dbReference type="PIRSR" id="PIRSR607992-2"/>
    </source>
</evidence>
<name>A0A6A6VRC9_9PEZI</name>
<dbReference type="EMBL" id="ML996586">
    <property type="protein sequence ID" value="KAF2753152.1"/>
    <property type="molecule type" value="Genomic_DNA"/>
</dbReference>
<keyword evidence="9 12" id="KW-0472">Membrane</keyword>
<proteinExistence type="inferred from homology"/>
<evidence type="ECO:0000256" key="6">
    <source>
        <dbReference type="ARBA" id="ARBA00022946"/>
    </source>
</evidence>
<dbReference type="GO" id="GO:0006121">
    <property type="term" value="P:mitochondrial electron transport, succinate to ubiquinone"/>
    <property type="evidence" value="ECO:0007669"/>
    <property type="project" value="TreeGrafter"/>
</dbReference>
<dbReference type="GO" id="GO:0005743">
    <property type="term" value="C:mitochondrial inner membrane"/>
    <property type="evidence" value="ECO:0007669"/>
    <property type="project" value="UniProtKB-SubCell"/>
</dbReference>
<feature type="binding site" description="axial binding residue" evidence="11">
    <location>
        <position position="130"/>
    </location>
    <ligand>
        <name>heme b</name>
        <dbReference type="ChEBI" id="CHEBI:60344"/>
        <note>ligand shared with SDHC</note>
    </ligand>
    <ligandPart>
        <name>Fe</name>
        <dbReference type="ChEBI" id="CHEBI:18248"/>
    </ligandPart>
</feature>
<evidence type="ECO:0000256" key="10">
    <source>
        <dbReference type="PIRSR" id="PIRSR607992-1"/>
    </source>
</evidence>
<dbReference type="InterPro" id="IPR034804">
    <property type="entry name" value="SQR/QFR_C/D"/>
</dbReference>
<evidence type="ECO:0000256" key="2">
    <source>
        <dbReference type="ARBA" id="ARBA00007294"/>
    </source>
</evidence>
<sequence length="190" mass="20905">MATLARPMALRQALRALPKPSHVAFRPCSTLIQRPLQQHFVKQALQNTTKAVGFHATIQRSILPPEPQTVLGTVNDPAPVPTPSPTHGNYHWSFERLISAGLIPLTIAPFVGGSLNPTLDAVFCATMLVHSHIGFQAILIDYIPIKRMPGVRKFFMWLLNAATVVVGIGLYEFETNDVGVTEAIKKLWHA</sequence>
<dbReference type="RefSeq" id="XP_033595603.1">
    <property type="nucleotide sequence ID" value="XM_033744906.1"/>
</dbReference>
<comment type="subcellular location">
    <subcellularLocation>
        <location evidence="1 12">Mitochondrion inner membrane</location>
        <topology evidence="1 12">Multi-pass membrane protein</topology>
    </subcellularLocation>
</comment>
<evidence type="ECO:0000256" key="1">
    <source>
        <dbReference type="ARBA" id="ARBA00004448"/>
    </source>
</evidence>
<keyword evidence="14" id="KW-1185">Reference proteome</keyword>
<evidence type="ECO:0000313" key="14">
    <source>
        <dbReference type="Proteomes" id="UP000799437"/>
    </source>
</evidence>